<name>A0A4Y2J8S9_ARAVE</name>
<accession>A0A4Y2J8S9</accession>
<dbReference type="AlphaFoldDB" id="A0A4Y2J8S9"/>
<protein>
    <submittedName>
        <fullName evidence="1">Uncharacterized protein</fullName>
    </submittedName>
</protein>
<sequence length="123" mass="13613">MLPVGGTARCSRITVSEKKAISNPLQVIVAIALQAIENVHFSQHRDGTHIELKISVTLCSVSKEMVTLNAVVQSQNNQCRHSQHWGQELCCFKDVFTIFPCLFLVEKISAETAFLCVPVPVHP</sequence>
<evidence type="ECO:0000313" key="2">
    <source>
        <dbReference type="Proteomes" id="UP000499080"/>
    </source>
</evidence>
<dbReference type="EMBL" id="BGPR01003257">
    <property type="protein sequence ID" value="GBM85708.1"/>
    <property type="molecule type" value="Genomic_DNA"/>
</dbReference>
<dbReference type="Proteomes" id="UP000499080">
    <property type="component" value="Unassembled WGS sequence"/>
</dbReference>
<comment type="caution">
    <text evidence="1">The sequence shown here is derived from an EMBL/GenBank/DDBJ whole genome shotgun (WGS) entry which is preliminary data.</text>
</comment>
<gene>
    <name evidence="1" type="ORF">AVEN_99878_1</name>
</gene>
<keyword evidence="2" id="KW-1185">Reference proteome</keyword>
<organism evidence="1 2">
    <name type="scientific">Araneus ventricosus</name>
    <name type="common">Orbweaver spider</name>
    <name type="synonym">Epeira ventricosa</name>
    <dbReference type="NCBI Taxonomy" id="182803"/>
    <lineage>
        <taxon>Eukaryota</taxon>
        <taxon>Metazoa</taxon>
        <taxon>Ecdysozoa</taxon>
        <taxon>Arthropoda</taxon>
        <taxon>Chelicerata</taxon>
        <taxon>Arachnida</taxon>
        <taxon>Araneae</taxon>
        <taxon>Araneomorphae</taxon>
        <taxon>Entelegynae</taxon>
        <taxon>Araneoidea</taxon>
        <taxon>Araneidae</taxon>
        <taxon>Araneus</taxon>
    </lineage>
</organism>
<proteinExistence type="predicted"/>
<reference evidence="1 2" key="1">
    <citation type="journal article" date="2019" name="Sci. Rep.">
        <title>Orb-weaving spider Araneus ventricosus genome elucidates the spidroin gene catalogue.</title>
        <authorList>
            <person name="Kono N."/>
            <person name="Nakamura H."/>
            <person name="Ohtoshi R."/>
            <person name="Moran D.A.P."/>
            <person name="Shinohara A."/>
            <person name="Yoshida Y."/>
            <person name="Fujiwara M."/>
            <person name="Mori M."/>
            <person name="Tomita M."/>
            <person name="Arakawa K."/>
        </authorList>
    </citation>
    <scope>NUCLEOTIDE SEQUENCE [LARGE SCALE GENOMIC DNA]</scope>
</reference>
<evidence type="ECO:0000313" key="1">
    <source>
        <dbReference type="EMBL" id="GBM85708.1"/>
    </source>
</evidence>